<name>A0A0G0MQM1_9BACT</name>
<protein>
    <submittedName>
        <fullName evidence="4">Transglutaminase domain protein</fullName>
    </submittedName>
</protein>
<dbReference type="PANTHER" id="PTHR33490">
    <property type="entry name" value="BLR5614 PROTEIN-RELATED"/>
    <property type="match status" value="1"/>
</dbReference>
<dbReference type="STRING" id="1619100.UT34_C0001G0369"/>
<keyword evidence="1" id="KW-0812">Transmembrane</keyword>
<evidence type="ECO:0000259" key="3">
    <source>
        <dbReference type="SMART" id="SM00460"/>
    </source>
</evidence>
<keyword evidence="1" id="KW-0472">Membrane</keyword>
<sequence>MKIIKYLLTTIILLSSSLISSTPVAALAEDFVISTDLAIEYEYPNEYVDLTEKYTIDINNQSYFYKSGLEQTFFLPDFGSPNGKSAERKFKKDSLKVTDSEGVTLKYTVKDQADGMLLSTNTSILINSQNEYAITVTYRTHELVSINGNIANLYIPGIPKDTKFVEKEKQYGLNIKYKYTAALYTNKTAPTPSYVQPETISTSQTGNAIKYSVPATSRLGQNAWIQLGTNQYYYFKIVQETKKTDPITPESINKITDLASSNIYKIALPREYDETQQTTFIKSINPKPYKIERDEEGNVFALFKVPANIESEVVIEGYITQFKSSQQNSKEIPNIGISEYKEIITADNKMEQYLKTDKYWEIYDPNIQKISADLLSSSKTLKELILNDYKYIIDHFDYSYEKLSNGNIRIGAKAAISGGQTICMEYSDALTAIFRAQGIPARIAIGYGNDPTGAENKISNSQALRQEIAHQWTQVWIPDYGWISIDPTWGEAQREYIGSDLDHILWYAVGSSEEKIADTTMYTADSLTSNNIGDYKIYLQALNSDLYEKVHGVRDVAELVNEYKDVKTFNVDFTIRTSLLGRVLVFVIPAVSIFIIVFTLILIIKSLVKRLSTKKVQPTY</sequence>
<keyword evidence="2" id="KW-0732">Signal</keyword>
<organism evidence="4 5">
    <name type="scientific">candidate division WS6 bacterium GW2011_GWF2_39_15</name>
    <dbReference type="NCBI Taxonomy" id="1619100"/>
    <lineage>
        <taxon>Bacteria</taxon>
        <taxon>Candidatus Dojkabacteria</taxon>
    </lineage>
</organism>
<dbReference type="Proteomes" id="UP000034799">
    <property type="component" value="Unassembled WGS sequence"/>
</dbReference>
<keyword evidence="1" id="KW-1133">Transmembrane helix</keyword>
<comment type="caution">
    <text evidence="4">The sequence shown here is derived from an EMBL/GenBank/DDBJ whole genome shotgun (WGS) entry which is preliminary data.</text>
</comment>
<feature type="chain" id="PRO_5002533638" evidence="2">
    <location>
        <begin position="29"/>
        <end position="620"/>
    </location>
</feature>
<gene>
    <name evidence="4" type="ORF">UT34_C0001G0369</name>
</gene>
<dbReference type="PANTHER" id="PTHR33490:SF6">
    <property type="entry name" value="SLL1049 PROTEIN"/>
    <property type="match status" value="1"/>
</dbReference>
<dbReference type="Gene3D" id="3.10.620.30">
    <property type="match status" value="1"/>
</dbReference>
<reference evidence="4 5" key="1">
    <citation type="journal article" date="2015" name="Nature">
        <title>rRNA introns, odd ribosomes, and small enigmatic genomes across a large radiation of phyla.</title>
        <authorList>
            <person name="Brown C.T."/>
            <person name="Hug L.A."/>
            <person name="Thomas B.C."/>
            <person name="Sharon I."/>
            <person name="Castelle C.J."/>
            <person name="Singh A."/>
            <person name="Wilkins M.J."/>
            <person name="Williams K.H."/>
            <person name="Banfield J.F."/>
        </authorList>
    </citation>
    <scope>NUCLEOTIDE SEQUENCE [LARGE SCALE GENOMIC DNA]</scope>
</reference>
<dbReference type="EMBL" id="LBWK01000001">
    <property type="protein sequence ID" value="KKR06329.1"/>
    <property type="molecule type" value="Genomic_DNA"/>
</dbReference>
<feature type="transmembrane region" description="Helical" evidence="1">
    <location>
        <begin position="579"/>
        <end position="604"/>
    </location>
</feature>
<evidence type="ECO:0000313" key="5">
    <source>
        <dbReference type="Proteomes" id="UP000034799"/>
    </source>
</evidence>
<dbReference type="SMART" id="SM00460">
    <property type="entry name" value="TGc"/>
    <property type="match status" value="1"/>
</dbReference>
<feature type="signal peptide" evidence="2">
    <location>
        <begin position="1"/>
        <end position="28"/>
    </location>
</feature>
<dbReference type="Pfam" id="PF01841">
    <property type="entry name" value="Transglut_core"/>
    <property type="match status" value="1"/>
</dbReference>
<dbReference type="InterPro" id="IPR038765">
    <property type="entry name" value="Papain-like_cys_pep_sf"/>
</dbReference>
<dbReference type="InterPro" id="IPR002931">
    <property type="entry name" value="Transglutaminase-like"/>
</dbReference>
<feature type="domain" description="Transglutaminase-like" evidence="3">
    <location>
        <begin position="415"/>
        <end position="489"/>
    </location>
</feature>
<proteinExistence type="predicted"/>
<evidence type="ECO:0000256" key="1">
    <source>
        <dbReference type="SAM" id="Phobius"/>
    </source>
</evidence>
<accession>A0A0G0MQM1</accession>
<dbReference type="SUPFAM" id="SSF54001">
    <property type="entry name" value="Cysteine proteinases"/>
    <property type="match status" value="1"/>
</dbReference>
<evidence type="ECO:0000256" key="2">
    <source>
        <dbReference type="SAM" id="SignalP"/>
    </source>
</evidence>
<evidence type="ECO:0000313" key="4">
    <source>
        <dbReference type="EMBL" id="KKR06329.1"/>
    </source>
</evidence>
<dbReference type="AlphaFoldDB" id="A0A0G0MQM1"/>